<feature type="transmembrane region" description="Helical" evidence="6">
    <location>
        <begin position="475"/>
        <end position="497"/>
    </location>
</feature>
<keyword evidence="2" id="KW-1003">Cell membrane</keyword>
<comment type="subcellular location">
    <subcellularLocation>
        <location evidence="1">Cell membrane</location>
        <topology evidence="1">Multi-pass membrane protein</topology>
    </subcellularLocation>
</comment>
<dbReference type="Pfam" id="PF02687">
    <property type="entry name" value="FtsX"/>
    <property type="match status" value="2"/>
</dbReference>
<evidence type="ECO:0000256" key="2">
    <source>
        <dbReference type="ARBA" id="ARBA00022475"/>
    </source>
</evidence>
<organism evidence="9">
    <name type="scientific">Longilinea arvoryzae</name>
    <dbReference type="NCBI Taxonomy" id="360412"/>
    <lineage>
        <taxon>Bacteria</taxon>
        <taxon>Bacillati</taxon>
        <taxon>Chloroflexota</taxon>
        <taxon>Anaerolineae</taxon>
        <taxon>Anaerolineales</taxon>
        <taxon>Anaerolineaceae</taxon>
        <taxon>Longilinea</taxon>
    </lineage>
</organism>
<gene>
    <name evidence="9" type="ORF">LARV_00395</name>
</gene>
<keyword evidence="10" id="KW-1185">Reference proteome</keyword>
<accession>A0A0S7BDV1</accession>
<keyword evidence="3 6" id="KW-0812">Transmembrane</keyword>
<feature type="transmembrane region" description="Helical" evidence="6">
    <location>
        <begin position="304"/>
        <end position="335"/>
    </location>
</feature>
<protein>
    <submittedName>
        <fullName evidence="9">Predicted ABC-type transport system</fullName>
    </submittedName>
</protein>
<evidence type="ECO:0000256" key="5">
    <source>
        <dbReference type="ARBA" id="ARBA00023136"/>
    </source>
</evidence>
<feature type="domain" description="ABC3 transporter permease C-terminal" evidence="7">
    <location>
        <begin position="264"/>
        <end position="382"/>
    </location>
</feature>
<evidence type="ECO:0000256" key="1">
    <source>
        <dbReference type="ARBA" id="ARBA00004651"/>
    </source>
</evidence>
<sequence>MTRLNFFLHTALEHLRHGGQRIGVAVLCVAFGVMSLVAMTLLSSSLERMLVETPHDLIGADISMDRSAEDAILPEHIEGLDELVKDGVLGKYTLVAYTSSLTFHLPDSGELRFPNEGIGIDPAAYPPIGALSVEGSESAGLPTLLAEVGDVLVSRDLALEYHLALGDSLVLADLNAGKPLPARIRGIITDTPNHKGSKLYYSLETAAQLEGSDRSLNTVLATTADSEAAESSLKALGWRVFMANDLAEADEFVQDLFATLLNGAGVLGLLVSGVGIANTMQVLLRRRQREVAVWKSLGYRSSDLMVLFALEAGILGLVGSLLGAGLGVAVSYGLVDLFSRTSTMLIRWVLAPEPVLLAVLVGVTTTVVFALWAIVSTSRVSPVTLLRGQSASAAQLPRFQSGLLFVLLAVPFTAVISLIMGSFLKAVGVLAGALVGLAVLGGLLGGLLWLVTRLLPLHGLPLLNMARGNLARRGLAPVFALVALFVGVTALTLASVVTQSAYRVIDSVTLETQGPNLTILAPAEQAKQVTAALDKQGIEDESVNYSTRVRAIHLATDSQQVLSPVLTARTDLSGYTFTGADWGSKPDGVYTPEMDKIPEGSLLKVELWDGTIRDLPVVGSYRVDTEQVLAPEQGILLPVELSQSIAPADQAQYWAHIPAARLAAAAGELGGLLPNATVINLVAYSARFTAMYHNLFLFAISMAGLAILAGMLLMANSVSLSVLDRRFEIGVLKAMGYTRGHVLLTLMVEYALVGLLAAGAGLAVVKGFLWLAGLRNEVLASLMVLTPEVAGGILLFTLCITLFTVLAVAWKSTQVSPLVVLNDRE</sequence>
<dbReference type="GO" id="GO:0005886">
    <property type="term" value="C:plasma membrane"/>
    <property type="evidence" value="ECO:0007669"/>
    <property type="project" value="UniProtKB-SubCell"/>
</dbReference>
<feature type="domain" description="ABC3 transporter permease C-terminal" evidence="7">
    <location>
        <begin position="701"/>
        <end position="816"/>
    </location>
</feature>
<dbReference type="OrthoDB" id="135892at2"/>
<dbReference type="InterPro" id="IPR025857">
    <property type="entry name" value="MacB_PCD"/>
</dbReference>
<feature type="transmembrane region" description="Helical" evidence="6">
    <location>
        <begin position="743"/>
        <end position="769"/>
    </location>
</feature>
<dbReference type="AlphaFoldDB" id="A0A0S7BDV1"/>
<evidence type="ECO:0000256" key="4">
    <source>
        <dbReference type="ARBA" id="ARBA00022989"/>
    </source>
</evidence>
<dbReference type="Proteomes" id="UP000055060">
    <property type="component" value="Unassembled WGS sequence"/>
</dbReference>
<evidence type="ECO:0000256" key="3">
    <source>
        <dbReference type="ARBA" id="ARBA00022692"/>
    </source>
</evidence>
<evidence type="ECO:0000313" key="9">
    <source>
        <dbReference type="EMBL" id="GAP12659.1"/>
    </source>
</evidence>
<dbReference type="InterPro" id="IPR038766">
    <property type="entry name" value="Membrane_comp_ABC_pdt"/>
</dbReference>
<name>A0A0S7BDV1_9CHLR</name>
<keyword evidence="5 6" id="KW-0472">Membrane</keyword>
<dbReference type="EMBL" id="DF967972">
    <property type="protein sequence ID" value="GAP12659.1"/>
    <property type="molecule type" value="Genomic_DNA"/>
</dbReference>
<evidence type="ECO:0000313" key="10">
    <source>
        <dbReference type="Proteomes" id="UP000055060"/>
    </source>
</evidence>
<dbReference type="RefSeq" id="WP_075072068.1">
    <property type="nucleotide sequence ID" value="NZ_DF967972.1"/>
</dbReference>
<feature type="transmembrane region" description="Helical" evidence="6">
    <location>
        <begin position="695"/>
        <end position="723"/>
    </location>
</feature>
<feature type="transmembrane region" description="Helical" evidence="6">
    <location>
        <begin position="355"/>
        <end position="375"/>
    </location>
</feature>
<evidence type="ECO:0000259" key="7">
    <source>
        <dbReference type="Pfam" id="PF02687"/>
    </source>
</evidence>
<feature type="transmembrane region" description="Helical" evidence="6">
    <location>
        <begin position="403"/>
        <end position="424"/>
    </location>
</feature>
<dbReference type="STRING" id="360412.LARV_00395"/>
<evidence type="ECO:0000256" key="6">
    <source>
        <dbReference type="SAM" id="Phobius"/>
    </source>
</evidence>
<reference evidence="9" key="1">
    <citation type="submission" date="2015-07" db="EMBL/GenBank/DDBJ databases">
        <title>Draft Genome Sequences of Anaerolinea thermolimosa IMO-1, Bellilinea caldifistulae GOMI-1, Leptolinea tardivitalis YMTK-2, Levilinea saccharolytica KIBI-1,Longilinea arvoryzae KOME-1, Previously Described as Members of the Anaerolineaceae (Chloroflexi).</title>
        <authorList>
            <person name="Sekiguchi Y."/>
            <person name="Ohashi A."/>
            <person name="Matsuura N."/>
            <person name="Tourlousse M.D."/>
        </authorList>
    </citation>
    <scope>NUCLEOTIDE SEQUENCE [LARGE SCALE GENOMIC DNA]</scope>
    <source>
        <strain evidence="9">KOME-1</strain>
    </source>
</reference>
<proteinExistence type="predicted"/>
<dbReference type="PANTHER" id="PTHR30287">
    <property type="entry name" value="MEMBRANE COMPONENT OF PREDICTED ABC SUPERFAMILY METABOLITE UPTAKE TRANSPORTER"/>
    <property type="match status" value="1"/>
</dbReference>
<feature type="domain" description="MacB-like periplasmic core" evidence="8">
    <location>
        <begin position="24"/>
        <end position="235"/>
    </location>
</feature>
<feature type="transmembrane region" description="Helical" evidence="6">
    <location>
        <begin position="21"/>
        <end position="42"/>
    </location>
</feature>
<feature type="transmembrane region" description="Helical" evidence="6">
    <location>
        <begin position="789"/>
        <end position="810"/>
    </location>
</feature>
<evidence type="ECO:0000259" key="8">
    <source>
        <dbReference type="Pfam" id="PF12704"/>
    </source>
</evidence>
<dbReference type="PANTHER" id="PTHR30287:SF2">
    <property type="entry name" value="BLL1001 PROTEIN"/>
    <property type="match status" value="1"/>
</dbReference>
<dbReference type="Pfam" id="PF12704">
    <property type="entry name" value="MacB_PCD"/>
    <property type="match status" value="1"/>
</dbReference>
<keyword evidence="4 6" id="KW-1133">Transmembrane helix</keyword>
<feature type="transmembrane region" description="Helical" evidence="6">
    <location>
        <begin position="430"/>
        <end position="455"/>
    </location>
</feature>
<dbReference type="InterPro" id="IPR003838">
    <property type="entry name" value="ABC3_permease_C"/>
</dbReference>